<keyword evidence="1" id="KW-0732">Signal</keyword>
<evidence type="ECO:0000256" key="1">
    <source>
        <dbReference type="SAM" id="SignalP"/>
    </source>
</evidence>
<accession>A0AAN7M6X0</accession>
<organism evidence="2 3">
    <name type="scientific">Trapa natans</name>
    <name type="common">Water chestnut</name>
    <dbReference type="NCBI Taxonomy" id="22666"/>
    <lineage>
        <taxon>Eukaryota</taxon>
        <taxon>Viridiplantae</taxon>
        <taxon>Streptophyta</taxon>
        <taxon>Embryophyta</taxon>
        <taxon>Tracheophyta</taxon>
        <taxon>Spermatophyta</taxon>
        <taxon>Magnoliopsida</taxon>
        <taxon>eudicotyledons</taxon>
        <taxon>Gunneridae</taxon>
        <taxon>Pentapetalae</taxon>
        <taxon>rosids</taxon>
        <taxon>malvids</taxon>
        <taxon>Myrtales</taxon>
        <taxon>Lythraceae</taxon>
        <taxon>Trapa</taxon>
    </lineage>
</organism>
<protein>
    <submittedName>
        <fullName evidence="2">Uncharacterized protein</fullName>
    </submittedName>
</protein>
<name>A0AAN7M6X0_TRANT</name>
<dbReference type="Proteomes" id="UP001346149">
    <property type="component" value="Unassembled WGS sequence"/>
</dbReference>
<reference evidence="2 3" key="1">
    <citation type="journal article" date="2023" name="Hortic Res">
        <title>Pangenome of water caltrop reveals structural variations and asymmetric subgenome divergence after allopolyploidization.</title>
        <authorList>
            <person name="Zhang X."/>
            <person name="Chen Y."/>
            <person name="Wang L."/>
            <person name="Yuan Y."/>
            <person name="Fang M."/>
            <person name="Shi L."/>
            <person name="Lu R."/>
            <person name="Comes H.P."/>
            <person name="Ma Y."/>
            <person name="Chen Y."/>
            <person name="Huang G."/>
            <person name="Zhou Y."/>
            <person name="Zheng Z."/>
            <person name="Qiu Y."/>
        </authorList>
    </citation>
    <scope>NUCLEOTIDE SEQUENCE [LARGE SCALE GENOMIC DNA]</scope>
    <source>
        <strain evidence="2">F231</strain>
    </source>
</reference>
<dbReference type="PANTHER" id="PTHR35094">
    <property type="entry name" value="LEUCINE-RICH REPEAT EXTENSIN-LIKE PROTEIN 2"/>
    <property type="match status" value="1"/>
</dbReference>
<feature type="chain" id="PRO_5042919601" evidence="1">
    <location>
        <begin position="29"/>
        <end position="164"/>
    </location>
</feature>
<comment type="caution">
    <text evidence="2">The sequence shown here is derived from an EMBL/GenBank/DDBJ whole genome shotgun (WGS) entry which is preliminary data.</text>
</comment>
<keyword evidence="3" id="KW-1185">Reference proteome</keyword>
<gene>
    <name evidence="2" type="ORF">SAY86_025294</name>
</gene>
<sequence length="164" mass="17565">MAVFSREVRPLLLVSLVVLLLLQPFSRGLDTNSTTLSEKAEESGYQLGPERGVVKCSTCPCVKPCQQLPPPPPPPPSPPPPVIAQCTPPPSPPVTACCIPLLPPPPPRFVYVTDLPGNLYGAENNDNVNAWDYYSGGAPIYSSLITRSMLLAQVTVFAVIMLLS</sequence>
<dbReference type="PANTHER" id="PTHR35094:SF7">
    <property type="entry name" value="LEUCINE-RICH REPEAT EXTENSIN-LIKE PROTEIN 2"/>
    <property type="match status" value="1"/>
</dbReference>
<feature type="signal peptide" evidence="1">
    <location>
        <begin position="1"/>
        <end position="28"/>
    </location>
</feature>
<proteinExistence type="predicted"/>
<evidence type="ECO:0000313" key="2">
    <source>
        <dbReference type="EMBL" id="KAK4799929.1"/>
    </source>
</evidence>
<dbReference type="EMBL" id="JAXQNO010000004">
    <property type="protein sequence ID" value="KAK4799929.1"/>
    <property type="molecule type" value="Genomic_DNA"/>
</dbReference>
<evidence type="ECO:0000313" key="3">
    <source>
        <dbReference type="Proteomes" id="UP001346149"/>
    </source>
</evidence>
<dbReference type="AlphaFoldDB" id="A0AAN7M6X0"/>